<sequence>MEKRVKIVSVTVKFALSVLGLVVLLLGYVFLKSDWDLLSDETCREIMFNNVLGRSIYPETCDKSSYLEITKKISESKEVCIFQLRPIPEKEKNCPAIEIIIDRETGEAWALDKHLRL</sequence>
<keyword evidence="1" id="KW-0472">Membrane</keyword>
<reference evidence="2 3" key="1">
    <citation type="submission" date="2019-03" db="EMBL/GenBank/DDBJ databases">
        <title>Draft genome of Massilia hortus sp. nov., a novel bacterial species of the Oxalobacteraceae family.</title>
        <authorList>
            <person name="Peta V."/>
            <person name="Raths R."/>
            <person name="Bucking H."/>
        </authorList>
    </citation>
    <scope>NUCLEOTIDE SEQUENCE [LARGE SCALE GENOMIC DNA]</scope>
    <source>
        <strain evidence="2 3">ONC3</strain>
    </source>
</reference>
<evidence type="ECO:0000256" key="1">
    <source>
        <dbReference type="SAM" id="Phobius"/>
    </source>
</evidence>
<comment type="caution">
    <text evidence="2">The sequence shown here is derived from an EMBL/GenBank/DDBJ whole genome shotgun (WGS) entry which is preliminary data.</text>
</comment>
<dbReference type="RefSeq" id="WP_135190897.1">
    <property type="nucleotide sequence ID" value="NZ_SPUM01000113.1"/>
</dbReference>
<accession>A0A4Y9SUQ8</accession>
<protein>
    <submittedName>
        <fullName evidence="2">Uncharacterized protein</fullName>
    </submittedName>
</protein>
<feature type="transmembrane region" description="Helical" evidence="1">
    <location>
        <begin position="12"/>
        <end position="31"/>
    </location>
</feature>
<keyword evidence="3" id="KW-1185">Reference proteome</keyword>
<evidence type="ECO:0000313" key="3">
    <source>
        <dbReference type="Proteomes" id="UP000297258"/>
    </source>
</evidence>
<dbReference type="Proteomes" id="UP000297258">
    <property type="component" value="Unassembled WGS sequence"/>
</dbReference>
<keyword evidence="1" id="KW-0812">Transmembrane</keyword>
<evidence type="ECO:0000313" key="2">
    <source>
        <dbReference type="EMBL" id="TFW30195.1"/>
    </source>
</evidence>
<organism evidence="2 3">
    <name type="scientific">Massilia horti</name>
    <dbReference type="NCBI Taxonomy" id="2562153"/>
    <lineage>
        <taxon>Bacteria</taxon>
        <taxon>Pseudomonadati</taxon>
        <taxon>Pseudomonadota</taxon>
        <taxon>Betaproteobacteria</taxon>
        <taxon>Burkholderiales</taxon>
        <taxon>Oxalobacteraceae</taxon>
        <taxon>Telluria group</taxon>
        <taxon>Massilia</taxon>
    </lineage>
</organism>
<gene>
    <name evidence="2" type="ORF">E4O92_17255</name>
</gene>
<dbReference type="EMBL" id="SPUM01000113">
    <property type="protein sequence ID" value="TFW30195.1"/>
    <property type="molecule type" value="Genomic_DNA"/>
</dbReference>
<name>A0A4Y9SUQ8_9BURK</name>
<keyword evidence="1" id="KW-1133">Transmembrane helix</keyword>
<proteinExistence type="predicted"/>
<dbReference type="AlphaFoldDB" id="A0A4Y9SUQ8"/>